<dbReference type="Gene3D" id="1.10.1040.10">
    <property type="entry name" value="N-(1-d-carboxylethyl)-l-norvaline Dehydrogenase, domain 2"/>
    <property type="match status" value="1"/>
</dbReference>
<dbReference type="Pfam" id="PF02737">
    <property type="entry name" value="3HCDH_N"/>
    <property type="match status" value="1"/>
</dbReference>
<dbReference type="SUPFAM" id="SSF48179">
    <property type="entry name" value="6-phosphogluconate dehydrogenase C-terminal domain-like"/>
    <property type="match status" value="2"/>
</dbReference>
<feature type="non-terminal residue" evidence="5">
    <location>
        <position position="1"/>
    </location>
</feature>
<comment type="similarity">
    <text evidence="1">Belongs to the 3-hydroxyacyl-CoA dehydrogenase family.</text>
</comment>
<dbReference type="GO" id="GO:0070403">
    <property type="term" value="F:NAD+ binding"/>
    <property type="evidence" value="ECO:0007669"/>
    <property type="project" value="InterPro"/>
</dbReference>
<keyword evidence="2" id="KW-0560">Oxidoreductase</keyword>
<evidence type="ECO:0000259" key="3">
    <source>
        <dbReference type="Pfam" id="PF00725"/>
    </source>
</evidence>
<accession>A0A7C5QWA4</accession>
<name>A0A7C5QWA4_9PROT</name>
<dbReference type="PANTHER" id="PTHR48075">
    <property type="entry name" value="3-HYDROXYACYL-COA DEHYDROGENASE FAMILY PROTEIN"/>
    <property type="match status" value="1"/>
</dbReference>
<evidence type="ECO:0000313" key="5">
    <source>
        <dbReference type="EMBL" id="HHL43018.1"/>
    </source>
</evidence>
<dbReference type="Gene3D" id="3.40.50.720">
    <property type="entry name" value="NAD(P)-binding Rossmann-like Domain"/>
    <property type="match status" value="1"/>
</dbReference>
<protein>
    <submittedName>
        <fullName evidence="5">3-hydroxybutyryl-CoA dehydrogenase</fullName>
    </submittedName>
</protein>
<evidence type="ECO:0000256" key="1">
    <source>
        <dbReference type="ARBA" id="ARBA00009463"/>
    </source>
</evidence>
<dbReference type="InterPro" id="IPR013328">
    <property type="entry name" value="6PGD_dom2"/>
</dbReference>
<sequence>PAPIMKLVEVISGLNSDAKIVSSALSLMRSWGKQAITAKDVPGFIVNRVARPFYAEGWRALEEGVGDAATLDFIYRDLAGFRMGPFELGDLIGHDINTAAAQSVYDSYFGKTRFRPSLMQNQLVAAGLLGRKTGRGVYPYTDGCDKPEPVFAKPAKTGAITFGPETNRLQILCKNPLSDPNIETGFSEVDGVLIGMHRGKSAAALSQHYGQPIALLDWFAHGQTQSLAYSASSDQADAAVRGWIAEMGKKPIRLGDRPGGVIMRTCLQLLNAAADALRDQVGNLQDIDTAMRYGVNYPFGPFEWAKTLGYETAVKALEHMAVETGEPEFYAPNHVLKALAWSIV</sequence>
<organism evidence="5">
    <name type="scientific">Hellea balneolensis</name>
    <dbReference type="NCBI Taxonomy" id="287478"/>
    <lineage>
        <taxon>Bacteria</taxon>
        <taxon>Pseudomonadati</taxon>
        <taxon>Pseudomonadota</taxon>
        <taxon>Alphaproteobacteria</taxon>
        <taxon>Maricaulales</taxon>
        <taxon>Robiginitomaculaceae</taxon>
        <taxon>Hellea</taxon>
    </lineage>
</organism>
<dbReference type="InterPro" id="IPR006180">
    <property type="entry name" value="3-OHacyl-CoA_DH_CS"/>
</dbReference>
<reference evidence="5" key="1">
    <citation type="journal article" date="2020" name="mSystems">
        <title>Genome- and Community-Level Interaction Insights into Carbon Utilization and Element Cycling Functions of Hydrothermarchaeota in Hydrothermal Sediment.</title>
        <authorList>
            <person name="Zhou Z."/>
            <person name="Liu Y."/>
            <person name="Xu W."/>
            <person name="Pan J."/>
            <person name="Luo Z.H."/>
            <person name="Li M."/>
        </authorList>
    </citation>
    <scope>NUCLEOTIDE SEQUENCE [LARGE SCALE GENOMIC DNA]</scope>
    <source>
        <strain evidence="5">HyVt-485</strain>
    </source>
</reference>
<dbReference type="InterPro" id="IPR006108">
    <property type="entry name" value="3HC_DH_C"/>
</dbReference>
<dbReference type="EMBL" id="DRMJ01000270">
    <property type="protein sequence ID" value="HHL43018.1"/>
    <property type="molecule type" value="Genomic_DNA"/>
</dbReference>
<dbReference type="AlphaFoldDB" id="A0A7C5QWA4"/>
<dbReference type="InterPro" id="IPR006176">
    <property type="entry name" value="3-OHacyl-CoA_DH_NAD-bd"/>
</dbReference>
<comment type="caution">
    <text evidence="5">The sequence shown here is derived from an EMBL/GenBank/DDBJ whole genome shotgun (WGS) entry which is preliminary data.</text>
</comment>
<evidence type="ECO:0000256" key="2">
    <source>
        <dbReference type="ARBA" id="ARBA00023002"/>
    </source>
</evidence>
<feature type="domain" description="3-hydroxyacyl-CoA dehydrogenase C-terminal" evidence="3">
    <location>
        <begin position="43"/>
        <end position="140"/>
    </location>
</feature>
<dbReference type="Pfam" id="PF00725">
    <property type="entry name" value="3HCDH"/>
    <property type="match status" value="2"/>
</dbReference>
<dbReference type="Proteomes" id="UP000885830">
    <property type="component" value="Unassembled WGS sequence"/>
</dbReference>
<evidence type="ECO:0000259" key="4">
    <source>
        <dbReference type="Pfam" id="PF02737"/>
    </source>
</evidence>
<gene>
    <name evidence="5" type="ORF">ENJ42_05325</name>
</gene>
<dbReference type="InterPro" id="IPR008927">
    <property type="entry name" value="6-PGluconate_DH-like_C_sf"/>
</dbReference>
<proteinExistence type="inferred from homology"/>
<feature type="domain" description="3-hydroxyacyl-CoA dehydrogenase C-terminal" evidence="3">
    <location>
        <begin position="261"/>
        <end position="339"/>
    </location>
</feature>
<dbReference type="GO" id="GO:0006631">
    <property type="term" value="P:fatty acid metabolic process"/>
    <property type="evidence" value="ECO:0007669"/>
    <property type="project" value="InterPro"/>
</dbReference>
<feature type="domain" description="3-hydroxyacyl-CoA dehydrogenase NAD binding" evidence="4">
    <location>
        <begin position="1"/>
        <end position="40"/>
    </location>
</feature>
<dbReference type="GO" id="GO:0016616">
    <property type="term" value="F:oxidoreductase activity, acting on the CH-OH group of donors, NAD or NADP as acceptor"/>
    <property type="evidence" value="ECO:0007669"/>
    <property type="project" value="InterPro"/>
</dbReference>
<dbReference type="Gene3D" id="1.10.1040.50">
    <property type="match status" value="1"/>
</dbReference>
<dbReference type="PROSITE" id="PS00067">
    <property type="entry name" value="3HCDH"/>
    <property type="match status" value="1"/>
</dbReference>
<dbReference type="PANTHER" id="PTHR48075:SF5">
    <property type="entry name" value="3-HYDROXYBUTYRYL-COA DEHYDROGENASE"/>
    <property type="match status" value="1"/>
</dbReference>